<dbReference type="HOGENOM" id="CLU_070147_2_0_1"/>
<dbReference type="EnsemblMetazoa" id="HelroT154629">
    <property type="protein sequence ID" value="HelroP154629"/>
    <property type="gene ID" value="HelroG154629"/>
</dbReference>
<dbReference type="InterPro" id="IPR040608">
    <property type="entry name" value="Snf8/Vps36"/>
</dbReference>
<dbReference type="CTD" id="20197404"/>
<dbReference type="PIRSF" id="PIRSF017215">
    <property type="entry name" value="ESCRT2_Vps22"/>
    <property type="match status" value="1"/>
</dbReference>
<organism evidence="5 6">
    <name type="scientific">Helobdella robusta</name>
    <name type="common">Californian leech</name>
    <dbReference type="NCBI Taxonomy" id="6412"/>
    <lineage>
        <taxon>Eukaryota</taxon>
        <taxon>Metazoa</taxon>
        <taxon>Spiralia</taxon>
        <taxon>Lophotrochozoa</taxon>
        <taxon>Annelida</taxon>
        <taxon>Clitellata</taxon>
        <taxon>Hirudinea</taxon>
        <taxon>Rhynchobdellida</taxon>
        <taxon>Glossiphoniidae</taxon>
        <taxon>Helobdella</taxon>
    </lineage>
</organism>
<dbReference type="SUPFAM" id="SSF46785">
    <property type="entry name" value="Winged helix' DNA-binding domain"/>
    <property type="match status" value="2"/>
</dbReference>
<dbReference type="InParanoid" id="T1ELF4"/>
<evidence type="ECO:0000256" key="3">
    <source>
        <dbReference type="PIRNR" id="PIRNR017215"/>
    </source>
</evidence>
<dbReference type="GO" id="GO:0043328">
    <property type="term" value="P:protein transport to vacuole involved in ubiquitin-dependent protein catabolic process via the multivesicular body sorting pathway"/>
    <property type="evidence" value="ECO:0000318"/>
    <property type="project" value="GO_Central"/>
</dbReference>
<accession>T1ELF4</accession>
<name>T1ELF4_HELRO</name>
<keyword evidence="3" id="KW-0813">Transport</keyword>
<evidence type="ECO:0000313" key="5">
    <source>
        <dbReference type="EnsemblMetazoa" id="HelroP154629"/>
    </source>
</evidence>
<dbReference type="GeneID" id="20197404"/>
<dbReference type="GO" id="GO:0000814">
    <property type="term" value="C:ESCRT II complex"/>
    <property type="evidence" value="ECO:0000318"/>
    <property type="project" value="GO_Central"/>
</dbReference>
<comment type="function">
    <text evidence="3">Component of the endosomal sorting complex required for transport II (ESCRT-II), which is required for multivesicular body (MVB) formation and sorting of endosomal cargo proteins into MVBs.</text>
</comment>
<evidence type="ECO:0000313" key="6">
    <source>
        <dbReference type="Proteomes" id="UP000015101"/>
    </source>
</evidence>
<dbReference type="Gene3D" id="6.10.140.180">
    <property type="match status" value="1"/>
</dbReference>
<dbReference type="Pfam" id="PF04157">
    <property type="entry name" value="EAP30"/>
    <property type="match status" value="1"/>
</dbReference>
<dbReference type="OrthoDB" id="283883at2759"/>
<dbReference type="KEGG" id="hro:HELRODRAFT_154629"/>
<dbReference type="eggNOG" id="KOG3341">
    <property type="taxonomic scope" value="Eukaryota"/>
</dbReference>
<sequence>MHRRGAGVGAIKNKTAVQAKFKDKGTELASQQLAEMSSQMEIFKKNLEEFATKYREEIKKNSKFRSQFQEMCATIGVDPLTSSKGFWCKLLGVGDFYYELSVQIVEVCLATSHRNGGIMKLDELRTKLNISRGRNKQEVTNEDIMTAIRTMKVLGNGFRVLALDNNGQYLIQSIPAELNMDHMTIIKEAHEKSYVTVGELSGKLKWDTLRVEQALDFLVLEGLVWLDEQSAVETQYWFPGLFHERRKE</sequence>
<dbReference type="InterPro" id="IPR036390">
    <property type="entry name" value="WH_DNA-bd_sf"/>
</dbReference>
<evidence type="ECO:0000256" key="2">
    <source>
        <dbReference type="ARBA" id="ARBA00017052"/>
    </source>
</evidence>
<reference evidence="6" key="1">
    <citation type="submission" date="2012-12" db="EMBL/GenBank/DDBJ databases">
        <authorList>
            <person name="Hellsten U."/>
            <person name="Grimwood J."/>
            <person name="Chapman J.A."/>
            <person name="Shapiro H."/>
            <person name="Aerts A."/>
            <person name="Otillar R.P."/>
            <person name="Terry A.Y."/>
            <person name="Boore J.L."/>
            <person name="Simakov O."/>
            <person name="Marletaz F."/>
            <person name="Cho S.-J."/>
            <person name="Edsinger-Gonzales E."/>
            <person name="Havlak P."/>
            <person name="Kuo D.-H."/>
            <person name="Larsson T."/>
            <person name="Lv J."/>
            <person name="Arendt D."/>
            <person name="Savage R."/>
            <person name="Osoegawa K."/>
            <person name="de Jong P."/>
            <person name="Lindberg D.R."/>
            <person name="Seaver E.C."/>
            <person name="Weisblat D.A."/>
            <person name="Putnam N.H."/>
            <person name="Grigoriev I.V."/>
            <person name="Rokhsar D.S."/>
        </authorList>
    </citation>
    <scope>NUCLEOTIDE SEQUENCE</scope>
</reference>
<dbReference type="STRING" id="6412.T1ELF4"/>
<dbReference type="FunCoup" id="T1ELF4">
    <property type="interactions" value="863"/>
</dbReference>
<proteinExistence type="inferred from homology"/>
<dbReference type="OMA" id="QIVEVCM"/>
<keyword evidence="3" id="KW-0653">Protein transport</keyword>
<comment type="similarity">
    <text evidence="1 3">Belongs to the SNF8 family.</text>
</comment>
<dbReference type="EMBL" id="KB096222">
    <property type="protein sequence ID" value="ESO07312.1"/>
    <property type="molecule type" value="Genomic_DNA"/>
</dbReference>
<evidence type="ECO:0000256" key="1">
    <source>
        <dbReference type="ARBA" id="ARBA00009834"/>
    </source>
</evidence>
<evidence type="ECO:0000313" key="4">
    <source>
        <dbReference type="EMBL" id="ESO07312.1"/>
    </source>
</evidence>
<dbReference type="Proteomes" id="UP000015101">
    <property type="component" value="Unassembled WGS sequence"/>
</dbReference>
<dbReference type="FunFam" id="1.10.10.10:FF:000363">
    <property type="entry name" value="Vacuolar protein sorting-associated protein"/>
    <property type="match status" value="1"/>
</dbReference>
<dbReference type="FunFam" id="1.10.10.10:FF:000085">
    <property type="entry name" value="Vacuolar-sorting protein SNF8"/>
    <property type="match status" value="1"/>
</dbReference>
<dbReference type="PANTHER" id="PTHR12806">
    <property type="entry name" value="EAP30 SUBUNIT OF ELL COMPLEX"/>
    <property type="match status" value="1"/>
</dbReference>
<protein>
    <recommendedName>
        <fullName evidence="2 3">Vacuolar-sorting protein SNF8</fullName>
    </recommendedName>
</protein>
<gene>
    <name evidence="5" type="primary">20197404</name>
    <name evidence="4" type="ORF">HELRODRAFT_154629</name>
</gene>
<dbReference type="InterPro" id="IPR016689">
    <property type="entry name" value="ESCRT-2_cplx_Snf8"/>
</dbReference>
<dbReference type="AlphaFoldDB" id="T1ELF4"/>
<comment type="subunit">
    <text evidence="3">Component of the endosomal sorting complex required for transport II (ESCRT-II).</text>
</comment>
<dbReference type="PANTHER" id="PTHR12806:SF0">
    <property type="entry name" value="VACUOLAR-SORTING PROTEIN SNF8"/>
    <property type="match status" value="1"/>
</dbReference>
<dbReference type="InterPro" id="IPR036388">
    <property type="entry name" value="WH-like_DNA-bd_sf"/>
</dbReference>
<dbReference type="EMBL" id="AMQM01003628">
    <property type="status" value="NOT_ANNOTATED_CDS"/>
    <property type="molecule type" value="Genomic_DNA"/>
</dbReference>
<reference evidence="5" key="3">
    <citation type="submission" date="2015-06" db="UniProtKB">
        <authorList>
            <consortium name="EnsemblMetazoa"/>
        </authorList>
    </citation>
    <scope>IDENTIFICATION</scope>
</reference>
<dbReference type="Gene3D" id="1.10.10.10">
    <property type="entry name" value="Winged helix-like DNA-binding domain superfamily/Winged helix DNA-binding domain"/>
    <property type="match status" value="2"/>
</dbReference>
<dbReference type="RefSeq" id="XP_009014690.1">
    <property type="nucleotide sequence ID" value="XM_009016442.1"/>
</dbReference>
<keyword evidence="6" id="KW-1185">Reference proteome</keyword>
<reference evidence="4 6" key="2">
    <citation type="journal article" date="2013" name="Nature">
        <title>Insights into bilaterian evolution from three spiralian genomes.</title>
        <authorList>
            <person name="Simakov O."/>
            <person name="Marletaz F."/>
            <person name="Cho S.J."/>
            <person name="Edsinger-Gonzales E."/>
            <person name="Havlak P."/>
            <person name="Hellsten U."/>
            <person name="Kuo D.H."/>
            <person name="Larsson T."/>
            <person name="Lv J."/>
            <person name="Arendt D."/>
            <person name="Savage R."/>
            <person name="Osoegawa K."/>
            <person name="de Jong P."/>
            <person name="Grimwood J."/>
            <person name="Chapman J.A."/>
            <person name="Shapiro H."/>
            <person name="Aerts A."/>
            <person name="Otillar R.P."/>
            <person name="Terry A.Y."/>
            <person name="Boore J.L."/>
            <person name="Grigoriev I.V."/>
            <person name="Lindberg D.R."/>
            <person name="Seaver E.C."/>
            <person name="Weisblat D.A."/>
            <person name="Putnam N.H."/>
            <person name="Rokhsar D.S."/>
        </authorList>
    </citation>
    <scope>NUCLEOTIDE SEQUENCE</scope>
</reference>